<dbReference type="InterPro" id="IPR053134">
    <property type="entry name" value="RNA-dir_DNA_polymerase"/>
</dbReference>
<proteinExistence type="predicted"/>
<dbReference type="InterPro" id="IPR041588">
    <property type="entry name" value="Integrase_H2C2"/>
</dbReference>
<dbReference type="Gene3D" id="1.10.340.70">
    <property type="match status" value="1"/>
</dbReference>
<dbReference type="InterPro" id="IPR000477">
    <property type="entry name" value="RT_dom"/>
</dbReference>
<dbReference type="InterPro" id="IPR043502">
    <property type="entry name" value="DNA/RNA_pol_sf"/>
</dbReference>
<dbReference type="Pfam" id="PF00078">
    <property type="entry name" value="RVT_1"/>
    <property type="match status" value="1"/>
</dbReference>
<evidence type="ECO:0000259" key="1">
    <source>
        <dbReference type="PROSITE" id="PS50878"/>
    </source>
</evidence>
<dbReference type="Pfam" id="PF17921">
    <property type="entry name" value="Integrase_H2C2"/>
    <property type="match status" value="1"/>
</dbReference>
<gene>
    <name evidence="2" type="ORF">Tci_282710</name>
</gene>
<accession>A0A699H087</accession>
<dbReference type="Gene3D" id="3.30.70.270">
    <property type="match status" value="1"/>
</dbReference>
<dbReference type="SUPFAM" id="SSF56672">
    <property type="entry name" value="DNA/RNA polymerases"/>
    <property type="match status" value="1"/>
</dbReference>
<dbReference type="InterPro" id="IPR043128">
    <property type="entry name" value="Rev_trsase/Diguanyl_cyclase"/>
</dbReference>
<dbReference type="PANTHER" id="PTHR24559:SF444">
    <property type="entry name" value="REVERSE TRANSCRIPTASE DOMAIN-CONTAINING PROTEIN"/>
    <property type="match status" value="1"/>
</dbReference>
<dbReference type="AlphaFoldDB" id="A0A699H087"/>
<organism evidence="2">
    <name type="scientific">Tanacetum cinerariifolium</name>
    <name type="common">Dalmatian daisy</name>
    <name type="synonym">Chrysanthemum cinerariifolium</name>
    <dbReference type="NCBI Taxonomy" id="118510"/>
    <lineage>
        <taxon>Eukaryota</taxon>
        <taxon>Viridiplantae</taxon>
        <taxon>Streptophyta</taxon>
        <taxon>Embryophyta</taxon>
        <taxon>Tracheophyta</taxon>
        <taxon>Spermatophyta</taxon>
        <taxon>Magnoliopsida</taxon>
        <taxon>eudicotyledons</taxon>
        <taxon>Gunneridae</taxon>
        <taxon>Pentapetalae</taxon>
        <taxon>asterids</taxon>
        <taxon>campanulids</taxon>
        <taxon>Asterales</taxon>
        <taxon>Asteraceae</taxon>
        <taxon>Asteroideae</taxon>
        <taxon>Anthemideae</taxon>
        <taxon>Anthemidinae</taxon>
        <taxon>Tanacetum</taxon>
    </lineage>
</organism>
<feature type="domain" description="Reverse transcriptase" evidence="1">
    <location>
        <begin position="1"/>
        <end position="85"/>
    </location>
</feature>
<reference evidence="2" key="1">
    <citation type="journal article" date="2019" name="Sci. Rep.">
        <title>Draft genome of Tanacetum cinerariifolium, the natural source of mosquito coil.</title>
        <authorList>
            <person name="Yamashiro T."/>
            <person name="Shiraishi A."/>
            <person name="Satake H."/>
            <person name="Nakayama K."/>
        </authorList>
    </citation>
    <scope>NUCLEOTIDE SEQUENCE</scope>
</reference>
<dbReference type="EMBL" id="BKCJ010089863">
    <property type="protein sequence ID" value="GEX10735.1"/>
    <property type="molecule type" value="Genomic_DNA"/>
</dbReference>
<name>A0A699H087_TANCI</name>
<sequence>MPFGLTNAPTVFMDLMNRVCEPYQDKFVIVSIDDILIYSKSKEDYEVYLKLVLELLKKKKLFAKLSKCKFWLQEKNQKYKWGVEQEEAFQTLKDNFCNAPILSLPDGPDDFVSSIKEKLFAAQNKATKKENAPAEMLRGLDQQMEEKGDGGLYFMDIIWVPLIGDVRTMIMDEAHATRYSIHSGAYKMYYDSRDMYWWPGMKRDIATYVGWTIYVTILENIAESLRNAVGYKFGLSSSNG</sequence>
<protein>
    <submittedName>
        <fullName evidence="2">Retrotransposon protein, putative, Ty3-gypsy subclass</fullName>
    </submittedName>
</protein>
<dbReference type="PROSITE" id="PS50878">
    <property type="entry name" value="RT_POL"/>
    <property type="match status" value="1"/>
</dbReference>
<comment type="caution">
    <text evidence="2">The sequence shown here is derived from an EMBL/GenBank/DDBJ whole genome shotgun (WGS) entry which is preliminary data.</text>
</comment>
<evidence type="ECO:0000313" key="2">
    <source>
        <dbReference type="EMBL" id="GEX10735.1"/>
    </source>
</evidence>
<dbReference type="PANTHER" id="PTHR24559">
    <property type="entry name" value="TRANSPOSON TY3-I GAG-POL POLYPROTEIN"/>
    <property type="match status" value="1"/>
</dbReference>